<dbReference type="AlphaFoldDB" id="A0A0F9UEN3"/>
<comment type="caution">
    <text evidence="5">The sequence shown here is derived from an EMBL/GenBank/DDBJ whole genome shotgun (WGS) entry which is preliminary data.</text>
</comment>
<dbReference type="PANTHER" id="PTHR45825:SF11">
    <property type="entry name" value="ALPHA AMYLASE DOMAIN-CONTAINING PROTEIN"/>
    <property type="match status" value="1"/>
</dbReference>
<protein>
    <recommendedName>
        <fullName evidence="6">Glycosyl transferase family 1 domain-containing protein</fullName>
    </recommendedName>
</protein>
<organism evidence="5">
    <name type="scientific">marine sediment metagenome</name>
    <dbReference type="NCBI Taxonomy" id="412755"/>
    <lineage>
        <taxon>unclassified sequences</taxon>
        <taxon>metagenomes</taxon>
        <taxon>ecological metagenomes</taxon>
    </lineage>
</organism>
<evidence type="ECO:0008006" key="6">
    <source>
        <dbReference type="Google" id="ProtNLM"/>
    </source>
</evidence>
<keyword evidence="1" id="KW-0328">Glycosyltransferase</keyword>
<dbReference type="PANTHER" id="PTHR45825">
    <property type="entry name" value="GRANULE-BOUND STARCH SYNTHASE 1, CHLOROPLASTIC/AMYLOPLASTIC"/>
    <property type="match status" value="1"/>
</dbReference>
<proteinExistence type="predicted"/>
<gene>
    <name evidence="5" type="ORF">LCGC14_0616260</name>
</gene>
<sequence length="601" mass="68560">MIKEKERIWIFTFEYAGIVKVGGLGEVPANQAKHLSDIFEISVFLPSHGQLNALKRTHDLEKLPFNCVGQFNTSGLGINEPEGSYFISFYKICMNNVDIIILSGENSLTRKFLDDPIVYNPETLNGKISLFGIGIRCFIEYLIDNQKENLPNIIHLHDYHAVIPFIGVKQVLAKNGLDIASIITIHLLTWPRYNIEFYYACGIDETPIKLSLEEGYKSLTLNEIFSVCERTENSQIPTVEKVGSVVCDLVTTVSQSYLISDVIPYCGRELIGFKSDFIWDGCDWDYNEILNQVYNKHGEDMRKVLKISHEKELTFQDMKKYLLTYKIAHLDRSPLIRSEKVLKAIREISNGKGFIKNGKIMAFKDSGPLVITTGRISRQKGFETVFDAIPEVIKVIPKAKFLFLILPTDYSLDQIRSYAQIVKQYPNNLRIVFGVATDIFYLAHMAADVYCALSRWEPFGINALEAMSSKLPIIATKVGGFQETIIDFRYASEIGTGMLIEKDDPSQFAKALISLFLIKEISEKAKDKDSIYETAVFNIVNKIPDEILKSLVLLDPDFYHKIKENCYKRVEKNFRWRKVTKKLILLYSKIINFQTSNLSGV</sequence>
<evidence type="ECO:0000256" key="2">
    <source>
        <dbReference type="ARBA" id="ARBA00022679"/>
    </source>
</evidence>
<reference evidence="5" key="1">
    <citation type="journal article" date="2015" name="Nature">
        <title>Complex archaea that bridge the gap between prokaryotes and eukaryotes.</title>
        <authorList>
            <person name="Spang A."/>
            <person name="Saw J.H."/>
            <person name="Jorgensen S.L."/>
            <person name="Zaremba-Niedzwiedzka K."/>
            <person name="Martijn J."/>
            <person name="Lind A.E."/>
            <person name="van Eijk R."/>
            <person name="Schleper C."/>
            <person name="Guy L."/>
            <person name="Ettema T.J."/>
        </authorList>
    </citation>
    <scope>NUCLEOTIDE SEQUENCE</scope>
</reference>
<dbReference type="GO" id="GO:0016757">
    <property type="term" value="F:glycosyltransferase activity"/>
    <property type="evidence" value="ECO:0007669"/>
    <property type="project" value="UniProtKB-KW"/>
</dbReference>
<dbReference type="InterPro" id="IPR013534">
    <property type="entry name" value="Starch_synth_cat_dom"/>
</dbReference>
<keyword evidence="2" id="KW-0808">Transferase</keyword>
<dbReference type="Pfam" id="PF00534">
    <property type="entry name" value="Glycos_transf_1"/>
    <property type="match status" value="1"/>
</dbReference>
<evidence type="ECO:0000259" key="4">
    <source>
        <dbReference type="Pfam" id="PF08323"/>
    </source>
</evidence>
<name>A0A0F9UEN3_9ZZZZ</name>
<feature type="domain" description="Starch synthase catalytic" evidence="4">
    <location>
        <begin position="7"/>
        <end position="258"/>
    </location>
</feature>
<evidence type="ECO:0000259" key="3">
    <source>
        <dbReference type="Pfam" id="PF00534"/>
    </source>
</evidence>
<dbReference type="EMBL" id="LAZR01001035">
    <property type="protein sequence ID" value="KKN52073.1"/>
    <property type="molecule type" value="Genomic_DNA"/>
</dbReference>
<evidence type="ECO:0000313" key="5">
    <source>
        <dbReference type="EMBL" id="KKN52073.1"/>
    </source>
</evidence>
<evidence type="ECO:0000256" key="1">
    <source>
        <dbReference type="ARBA" id="ARBA00022676"/>
    </source>
</evidence>
<dbReference type="InterPro" id="IPR001296">
    <property type="entry name" value="Glyco_trans_1"/>
</dbReference>
<feature type="domain" description="Glycosyl transferase family 1" evidence="3">
    <location>
        <begin position="362"/>
        <end position="525"/>
    </location>
</feature>
<dbReference type="SUPFAM" id="SSF53756">
    <property type="entry name" value="UDP-Glycosyltransferase/glycogen phosphorylase"/>
    <property type="match status" value="1"/>
</dbReference>
<dbReference type="Pfam" id="PF08323">
    <property type="entry name" value="Glyco_transf_5"/>
    <property type="match status" value="1"/>
</dbReference>
<accession>A0A0F9UEN3</accession>
<dbReference type="Gene3D" id="3.40.50.2000">
    <property type="entry name" value="Glycogen Phosphorylase B"/>
    <property type="match status" value="2"/>
</dbReference>